<evidence type="ECO:0000256" key="2">
    <source>
        <dbReference type="ARBA" id="ARBA00005692"/>
    </source>
</evidence>
<keyword evidence="5 6" id="KW-0472">Membrane</keyword>
<feature type="transmembrane region" description="Helical" evidence="6">
    <location>
        <begin position="24"/>
        <end position="49"/>
    </location>
</feature>
<dbReference type="Proteomes" id="UP000046392">
    <property type="component" value="Unplaced"/>
</dbReference>
<dbReference type="PROSITE" id="PS50262">
    <property type="entry name" value="G_PROTEIN_RECEP_F1_2"/>
    <property type="match status" value="1"/>
</dbReference>
<dbReference type="AlphaFoldDB" id="A0A0N5CGU5"/>
<dbReference type="GO" id="GO:0007606">
    <property type="term" value="P:sensory perception of chemical stimulus"/>
    <property type="evidence" value="ECO:0007669"/>
    <property type="project" value="UniProtKB-UniRule"/>
</dbReference>
<sequence>MTNYIFLVLPRWGFFNNFLKNNNWMATVFYILTPQQTTFMFLITLLISINRYIAVKYPLSYETFFSKSKVVIILLSFVILSTMIGLGNIPFNPSYEIFDLFGYFIPILKSKSVIYYQFFYTIILFGMISIATCTFNVMAILTIKKLNQNGNKQKRELYYIIYSIFIFITVFFVEAYFICRFIALKYKIKFFIDINYFFNVV</sequence>
<dbReference type="InterPro" id="IPR017452">
    <property type="entry name" value="GPCR_Rhodpsn_7TM"/>
</dbReference>
<reference evidence="9" key="1">
    <citation type="submission" date="2017-02" db="UniProtKB">
        <authorList>
            <consortium name="WormBaseParasite"/>
        </authorList>
    </citation>
    <scope>IDENTIFICATION</scope>
</reference>
<dbReference type="Pfam" id="PF02118">
    <property type="entry name" value="Srg"/>
    <property type="match status" value="1"/>
</dbReference>
<organism evidence="8 9">
    <name type="scientific">Strongyloides papillosus</name>
    <name type="common">Intestinal threadworm</name>
    <dbReference type="NCBI Taxonomy" id="174720"/>
    <lineage>
        <taxon>Eukaryota</taxon>
        <taxon>Metazoa</taxon>
        <taxon>Ecdysozoa</taxon>
        <taxon>Nematoda</taxon>
        <taxon>Chromadorea</taxon>
        <taxon>Rhabditida</taxon>
        <taxon>Tylenchina</taxon>
        <taxon>Panagrolaimomorpha</taxon>
        <taxon>Strongyloidoidea</taxon>
        <taxon>Strongyloididae</taxon>
        <taxon>Strongyloides</taxon>
    </lineage>
</organism>
<keyword evidence="3 6" id="KW-0812">Transmembrane</keyword>
<dbReference type="GO" id="GO:0016020">
    <property type="term" value="C:membrane"/>
    <property type="evidence" value="ECO:0007669"/>
    <property type="project" value="UniProtKB-SubCell"/>
</dbReference>
<comment type="similarity">
    <text evidence="2 6">Belongs to the nematode receptor-like protein srg family.</text>
</comment>
<evidence type="ECO:0000256" key="6">
    <source>
        <dbReference type="RuleBase" id="RU280813"/>
    </source>
</evidence>
<dbReference type="Gene3D" id="1.20.1070.10">
    <property type="entry name" value="Rhodopsin 7-helix transmembrane proteins"/>
    <property type="match status" value="1"/>
</dbReference>
<evidence type="ECO:0000313" key="9">
    <source>
        <dbReference type="WBParaSite" id="SPAL_0001707000.1"/>
    </source>
</evidence>
<protein>
    <recommendedName>
        <fullName evidence="6">Serpentine receptor class gamma</fullName>
    </recommendedName>
</protein>
<evidence type="ECO:0000256" key="4">
    <source>
        <dbReference type="ARBA" id="ARBA00022989"/>
    </source>
</evidence>
<name>A0A0N5CGU5_STREA</name>
<dbReference type="WBParaSite" id="SPAL_0001707000.1">
    <property type="protein sequence ID" value="SPAL_0001707000.1"/>
    <property type="gene ID" value="SPAL_0001707000"/>
</dbReference>
<feature type="transmembrane region" description="Helical" evidence="6">
    <location>
        <begin position="114"/>
        <end position="137"/>
    </location>
</feature>
<evidence type="ECO:0000256" key="3">
    <source>
        <dbReference type="ARBA" id="ARBA00022692"/>
    </source>
</evidence>
<proteinExistence type="inferred from homology"/>
<evidence type="ECO:0000313" key="8">
    <source>
        <dbReference type="Proteomes" id="UP000046392"/>
    </source>
</evidence>
<dbReference type="InterPro" id="IPR000609">
    <property type="entry name" value="7TM_GPCR_serpentine_rcpt_Srg"/>
</dbReference>
<dbReference type="CDD" id="cd00637">
    <property type="entry name" value="7tm_classA_rhodopsin-like"/>
    <property type="match status" value="1"/>
</dbReference>
<evidence type="ECO:0000256" key="5">
    <source>
        <dbReference type="ARBA" id="ARBA00023136"/>
    </source>
</evidence>
<keyword evidence="8" id="KW-1185">Reference proteome</keyword>
<feature type="domain" description="G-protein coupled receptors family 1 profile" evidence="7">
    <location>
        <begin position="1"/>
        <end position="201"/>
    </location>
</feature>
<dbReference type="GO" id="GO:0004888">
    <property type="term" value="F:transmembrane signaling receptor activity"/>
    <property type="evidence" value="ECO:0007669"/>
    <property type="project" value="InterPro"/>
</dbReference>
<evidence type="ECO:0000259" key="7">
    <source>
        <dbReference type="PROSITE" id="PS50262"/>
    </source>
</evidence>
<feature type="transmembrane region" description="Helical" evidence="6">
    <location>
        <begin position="70"/>
        <end position="91"/>
    </location>
</feature>
<comment type="caution">
    <text evidence="6">Lacks conserved residue(s) required for the propagation of feature annotation.</text>
</comment>
<comment type="subcellular location">
    <subcellularLocation>
        <location evidence="1">Membrane</location>
        <topology evidence="1">Multi-pass membrane protein</topology>
    </subcellularLocation>
</comment>
<keyword evidence="4 6" id="KW-1133">Transmembrane helix</keyword>
<accession>A0A0N5CGU5</accession>
<feature type="transmembrane region" description="Helical" evidence="6">
    <location>
        <begin position="157"/>
        <end position="178"/>
    </location>
</feature>
<dbReference type="SUPFAM" id="SSF81321">
    <property type="entry name" value="Family A G protein-coupled receptor-like"/>
    <property type="match status" value="1"/>
</dbReference>
<evidence type="ECO:0000256" key="1">
    <source>
        <dbReference type="ARBA" id="ARBA00004141"/>
    </source>
</evidence>